<proteinExistence type="predicted"/>
<accession>A0A7S4EYB7</accession>
<name>A0A7S4EYB7_CHRCT</name>
<reference evidence="1" key="1">
    <citation type="submission" date="2021-01" db="EMBL/GenBank/DDBJ databases">
        <authorList>
            <person name="Corre E."/>
            <person name="Pelletier E."/>
            <person name="Niang G."/>
            <person name="Scheremetjew M."/>
            <person name="Finn R."/>
            <person name="Kale V."/>
            <person name="Holt S."/>
            <person name="Cochrane G."/>
            <person name="Meng A."/>
            <person name="Brown T."/>
            <person name="Cohen L."/>
        </authorList>
    </citation>
    <scope>NUCLEOTIDE SEQUENCE</scope>
    <source>
        <strain evidence="1">CCMP645</strain>
    </source>
</reference>
<dbReference type="EMBL" id="HBIZ01020699">
    <property type="protein sequence ID" value="CAE0760433.1"/>
    <property type="molecule type" value="Transcribed_RNA"/>
</dbReference>
<evidence type="ECO:0000313" key="1">
    <source>
        <dbReference type="EMBL" id="CAE0760433.1"/>
    </source>
</evidence>
<dbReference type="AlphaFoldDB" id="A0A7S4EYB7"/>
<sequence length="104" mass="11686">MAQTSTQTNFDPQKGTSLVPFTVQLHTSALIDIWKRTPAQKLFSRLDKVDAQRLLCKVRRQARDEEVVGNEGLSAIVLTLPVFSVQPPRTLENVFEEASQSMET</sequence>
<organism evidence="1">
    <name type="scientific">Chrysotila carterae</name>
    <name type="common">Marine alga</name>
    <name type="synonym">Syracosphaera carterae</name>
    <dbReference type="NCBI Taxonomy" id="13221"/>
    <lineage>
        <taxon>Eukaryota</taxon>
        <taxon>Haptista</taxon>
        <taxon>Haptophyta</taxon>
        <taxon>Prymnesiophyceae</taxon>
        <taxon>Isochrysidales</taxon>
        <taxon>Isochrysidaceae</taxon>
        <taxon>Chrysotila</taxon>
    </lineage>
</organism>
<protein>
    <submittedName>
        <fullName evidence="1">Uncharacterized protein</fullName>
    </submittedName>
</protein>
<gene>
    <name evidence="1" type="ORF">PCAR00345_LOCUS13045</name>
</gene>